<evidence type="ECO:0000313" key="7">
    <source>
        <dbReference type="Proteomes" id="UP000051487"/>
    </source>
</evidence>
<keyword evidence="3" id="KW-0560">Oxidoreductase</keyword>
<dbReference type="PANTHER" id="PTHR43476">
    <property type="entry name" value="3-(3-HYDROXY-PHENYL)PROPIONATE/3-HYDROXYCINNAMIC ACID HYDROXYLASE"/>
    <property type="match status" value="1"/>
</dbReference>
<dbReference type="GO" id="GO:0008688">
    <property type="term" value="F:3-(3-hydroxyphenyl)propionate hydroxylase activity"/>
    <property type="evidence" value="ECO:0007669"/>
    <property type="project" value="TreeGrafter"/>
</dbReference>
<proteinExistence type="predicted"/>
<keyword evidence="2" id="KW-0274">FAD</keyword>
<dbReference type="Proteomes" id="UP000051487">
    <property type="component" value="Unassembled WGS sequence"/>
</dbReference>
<dbReference type="EMBL" id="BCLY01000012">
    <property type="protein sequence ID" value="GAQ09166.1"/>
    <property type="molecule type" value="Genomic_DNA"/>
</dbReference>
<evidence type="ECO:0000313" key="6">
    <source>
        <dbReference type="EMBL" id="GAQ09166.1"/>
    </source>
</evidence>
<dbReference type="SUPFAM" id="SSF51905">
    <property type="entry name" value="FAD/NAD(P)-binding domain"/>
    <property type="match status" value="1"/>
</dbReference>
<evidence type="ECO:0000256" key="1">
    <source>
        <dbReference type="ARBA" id="ARBA00022630"/>
    </source>
</evidence>
<feature type="compositionally biased region" description="Low complexity" evidence="4">
    <location>
        <begin position="124"/>
        <end position="133"/>
    </location>
</feature>
<organism evidence="6 7">
    <name type="scientific">Aspergillus lentulus</name>
    <dbReference type="NCBI Taxonomy" id="293939"/>
    <lineage>
        <taxon>Eukaryota</taxon>
        <taxon>Fungi</taxon>
        <taxon>Dikarya</taxon>
        <taxon>Ascomycota</taxon>
        <taxon>Pezizomycotina</taxon>
        <taxon>Eurotiomycetes</taxon>
        <taxon>Eurotiomycetidae</taxon>
        <taxon>Eurotiales</taxon>
        <taxon>Aspergillaceae</taxon>
        <taxon>Aspergillus</taxon>
        <taxon>Aspergillus subgen. Fumigati</taxon>
    </lineage>
</organism>
<sequence length="572" mass="63571">MARRGFDARFSTAPPNLLPLGRHNFSHIGEIRGFGPRTEAGDPIPKIPAAAPDAEHQTFKFPFHGLHYGIKRFPGMMDQITQSKRLEYFFRVIVTESNVFEIMRPASTETVVTNDHHNLQTKQSTSLPSSSSSDRVIIAGAGPTGLFLAYKLAKSGIKVDLVERLPDISDAPRAAGYYGATLLALKDAGLLHLAAQRGYLTRAVGWRTAVQDDGHGNKTWGRLLCNIPFDQGSPERPEMGMLLLPQPKLCELLKEQIHVLNGMQPGSVKFHFHSELSNVHDDGHGVTVTVRNPETGIERELRGILFVGADGAKSKARQLLGIKLQGHTWPERMIAADVLLRNVDVPPLTQLHFVVHPVHFAMVIPLERPVEGETTLWRFSMATDPTDNSTEEELVREENLARLFENYMVGPRPPQYKVVSKTVYRLHQRLANRMAIGRCALVGDAAHLNNPVGALGLSTGILDCDALATAIEMILHEGGPLSLLSTYSDARRQVFQSFVSPTSTANKLRLQQEPVEADDDWLIRKMQNPTLETLHDFIQPYITVWRTDMRTLVAEQAARDEPILKANLSEAF</sequence>
<dbReference type="PANTHER" id="PTHR43476:SF3">
    <property type="entry name" value="FAD-BINDING MONOOXYGENASE"/>
    <property type="match status" value="1"/>
</dbReference>
<gene>
    <name evidence="6" type="ORF">ALT_6487</name>
</gene>
<name>A0AAN4PLR5_ASPLE</name>
<accession>A0AAN4PLR5</accession>
<feature type="region of interest" description="Disordered" evidence="4">
    <location>
        <begin position="114"/>
        <end position="133"/>
    </location>
</feature>
<comment type="caution">
    <text evidence="6">The sequence shown here is derived from an EMBL/GenBank/DDBJ whole genome shotgun (WGS) entry which is preliminary data.</text>
</comment>
<feature type="domain" description="FAD-binding" evidence="5">
    <location>
        <begin position="136"/>
        <end position="499"/>
    </location>
</feature>
<reference evidence="6 7" key="1">
    <citation type="submission" date="2015-11" db="EMBL/GenBank/DDBJ databases">
        <title>Aspergillus lentulus strain IFM 54703T.</title>
        <authorList>
            <person name="Kusuya Y."/>
            <person name="Sakai K."/>
            <person name="Kamei K."/>
            <person name="Takahashi H."/>
            <person name="Yaguchi T."/>
        </authorList>
    </citation>
    <scope>NUCLEOTIDE SEQUENCE [LARGE SCALE GENOMIC DNA]</scope>
    <source>
        <strain evidence="6 7">IFM 54703</strain>
    </source>
</reference>
<protein>
    <submittedName>
        <fullName evidence="6">Para-nitrophenol 4-monooxygenase</fullName>
    </submittedName>
</protein>
<keyword evidence="1" id="KW-0285">Flavoprotein</keyword>
<dbReference type="Pfam" id="PF01494">
    <property type="entry name" value="FAD_binding_3"/>
    <property type="match status" value="1"/>
</dbReference>
<dbReference type="Gene3D" id="3.30.9.10">
    <property type="entry name" value="D-Amino Acid Oxidase, subunit A, domain 2"/>
    <property type="match status" value="1"/>
</dbReference>
<dbReference type="GO" id="GO:0019622">
    <property type="term" value="P:3-(3-hydroxy)phenylpropionate catabolic process"/>
    <property type="evidence" value="ECO:0007669"/>
    <property type="project" value="TreeGrafter"/>
</dbReference>
<evidence type="ECO:0000256" key="2">
    <source>
        <dbReference type="ARBA" id="ARBA00022827"/>
    </source>
</evidence>
<dbReference type="InterPro" id="IPR002938">
    <property type="entry name" value="FAD-bd"/>
</dbReference>
<dbReference type="AlphaFoldDB" id="A0AAN4PLR5"/>
<evidence type="ECO:0000256" key="3">
    <source>
        <dbReference type="ARBA" id="ARBA00023002"/>
    </source>
</evidence>
<dbReference type="GO" id="GO:0071949">
    <property type="term" value="F:FAD binding"/>
    <property type="evidence" value="ECO:0007669"/>
    <property type="project" value="InterPro"/>
</dbReference>
<dbReference type="PRINTS" id="PR00420">
    <property type="entry name" value="RNGMNOXGNASE"/>
</dbReference>
<dbReference type="InterPro" id="IPR036188">
    <property type="entry name" value="FAD/NAD-bd_sf"/>
</dbReference>
<evidence type="ECO:0000259" key="5">
    <source>
        <dbReference type="Pfam" id="PF01494"/>
    </source>
</evidence>
<dbReference type="Gene3D" id="3.50.50.60">
    <property type="entry name" value="FAD/NAD(P)-binding domain"/>
    <property type="match status" value="1"/>
</dbReference>
<evidence type="ECO:0000256" key="4">
    <source>
        <dbReference type="SAM" id="MobiDB-lite"/>
    </source>
</evidence>
<dbReference type="InterPro" id="IPR050631">
    <property type="entry name" value="PheA/TfdB_FAD_monoxygenase"/>
</dbReference>